<feature type="coiled-coil region" evidence="1">
    <location>
        <begin position="338"/>
        <end position="365"/>
    </location>
</feature>
<protein>
    <submittedName>
        <fullName evidence="2">Uncharacterized protein</fullName>
    </submittedName>
</protein>
<keyword evidence="3" id="KW-1185">Reference proteome</keyword>
<dbReference type="AlphaFoldDB" id="A0A3N4HS86"/>
<reference evidence="2 3" key="1">
    <citation type="journal article" date="2018" name="Nat. Ecol. Evol.">
        <title>Pezizomycetes genomes reveal the molecular basis of ectomycorrhizal truffle lifestyle.</title>
        <authorList>
            <person name="Murat C."/>
            <person name="Payen T."/>
            <person name="Noel B."/>
            <person name="Kuo A."/>
            <person name="Morin E."/>
            <person name="Chen J."/>
            <person name="Kohler A."/>
            <person name="Krizsan K."/>
            <person name="Balestrini R."/>
            <person name="Da Silva C."/>
            <person name="Montanini B."/>
            <person name="Hainaut M."/>
            <person name="Levati E."/>
            <person name="Barry K.W."/>
            <person name="Belfiori B."/>
            <person name="Cichocki N."/>
            <person name="Clum A."/>
            <person name="Dockter R.B."/>
            <person name="Fauchery L."/>
            <person name="Guy J."/>
            <person name="Iotti M."/>
            <person name="Le Tacon F."/>
            <person name="Lindquist E.A."/>
            <person name="Lipzen A."/>
            <person name="Malagnac F."/>
            <person name="Mello A."/>
            <person name="Molinier V."/>
            <person name="Miyauchi S."/>
            <person name="Poulain J."/>
            <person name="Riccioni C."/>
            <person name="Rubini A."/>
            <person name="Sitrit Y."/>
            <person name="Splivallo R."/>
            <person name="Traeger S."/>
            <person name="Wang M."/>
            <person name="Zifcakova L."/>
            <person name="Wipf D."/>
            <person name="Zambonelli A."/>
            <person name="Paolocci F."/>
            <person name="Nowrousian M."/>
            <person name="Ottonello S."/>
            <person name="Baldrian P."/>
            <person name="Spatafora J.W."/>
            <person name="Henrissat B."/>
            <person name="Nagy L.G."/>
            <person name="Aury J.M."/>
            <person name="Wincker P."/>
            <person name="Grigoriev I.V."/>
            <person name="Bonfante P."/>
            <person name="Martin F.M."/>
        </authorList>
    </citation>
    <scope>NUCLEOTIDE SEQUENCE [LARGE SCALE GENOMIC DNA]</scope>
    <source>
        <strain evidence="2 3">RN42</strain>
    </source>
</reference>
<evidence type="ECO:0000256" key="1">
    <source>
        <dbReference type="SAM" id="Coils"/>
    </source>
</evidence>
<dbReference type="Proteomes" id="UP000275078">
    <property type="component" value="Unassembled WGS sequence"/>
</dbReference>
<name>A0A3N4HS86_ASCIM</name>
<dbReference type="EMBL" id="ML119742">
    <property type="protein sequence ID" value="RPA76569.1"/>
    <property type="molecule type" value="Genomic_DNA"/>
</dbReference>
<proteinExistence type="predicted"/>
<keyword evidence="1" id="KW-0175">Coiled coil</keyword>
<evidence type="ECO:0000313" key="2">
    <source>
        <dbReference type="EMBL" id="RPA76569.1"/>
    </source>
</evidence>
<gene>
    <name evidence="2" type="ORF">BJ508DRAFT_379412</name>
</gene>
<sequence>MPSTLMPTLRTISQLRIPTPLKPTTPALRSLRDRHHSQNQRAILPACDGTINTIDVGPGFASLEQSTKELKAATDRSSRSLKCLSRQIQGLDSINTHQWNVINNLLRFKREYETRVVESETMEEWEKKFLDGLAELRELQKIDSKNIAEHAKRLDMQKDKMIQLGGQLQTMLNDPDYRLGRSKELEAEIDVLRRATDNRFMFLEKGTDGKLEELVKRVVEKHREQEKRVLEGEEWLDMKNCRGNSMRSARGYCSMTGVISDIERSIYDLQDQVRVLDTRPFDLEDHGKRLDALEETDFSSIEIRLDDIERVRLSELENRVYALEETVISIPKDVDRINELEKLDVAELMKRVKNLEEDNHMAQLASDVLLDKKAEVDFAKETKHLTERDDRLEKVFTWRAEHAEEFEKLQKEVQSLKTEIAWIGREQHVPYYPGVDRFSDAWFGKMEEREARKRKQDEWQLRAAWECETEEARKARIWSEAGKMVRSAVGWTVGSLAGYSFLVFCVL</sequence>
<organism evidence="2 3">
    <name type="scientific">Ascobolus immersus RN42</name>
    <dbReference type="NCBI Taxonomy" id="1160509"/>
    <lineage>
        <taxon>Eukaryota</taxon>
        <taxon>Fungi</taxon>
        <taxon>Dikarya</taxon>
        <taxon>Ascomycota</taxon>
        <taxon>Pezizomycotina</taxon>
        <taxon>Pezizomycetes</taxon>
        <taxon>Pezizales</taxon>
        <taxon>Ascobolaceae</taxon>
        <taxon>Ascobolus</taxon>
    </lineage>
</organism>
<evidence type="ECO:0000313" key="3">
    <source>
        <dbReference type="Proteomes" id="UP000275078"/>
    </source>
</evidence>
<feature type="coiled-coil region" evidence="1">
    <location>
        <begin position="399"/>
        <end position="426"/>
    </location>
</feature>
<accession>A0A3N4HS86</accession>